<dbReference type="PANTHER" id="PTHR10151">
    <property type="entry name" value="ECTONUCLEOTIDE PYROPHOSPHATASE/PHOSPHODIESTERASE"/>
    <property type="match status" value="1"/>
</dbReference>
<dbReference type="KEGG" id="rgl:CS053_00295"/>
<evidence type="ECO:0000313" key="2">
    <source>
        <dbReference type="EMBL" id="QEE23104.1"/>
    </source>
</evidence>
<feature type="chain" id="PRO_5022842475" evidence="1">
    <location>
        <begin position="29"/>
        <end position="510"/>
    </location>
</feature>
<keyword evidence="1" id="KW-0732">Signal</keyword>
<name>A0A5B9DVP0_9GAMM</name>
<dbReference type="EMBL" id="CP042807">
    <property type="protein sequence ID" value="QEE23104.1"/>
    <property type="molecule type" value="Genomic_DNA"/>
</dbReference>
<dbReference type="Gene3D" id="3.40.720.10">
    <property type="entry name" value="Alkaline Phosphatase, subunit A"/>
    <property type="match status" value="1"/>
</dbReference>
<gene>
    <name evidence="2" type="ORF">CS053_00295</name>
</gene>
<sequence length="510" mass="54446">MRVCLMSLSKMARTAVLLFGLCAGVSLAAPGRAGPVKHVLLISVDGLHALDLRNYIRIHPDSHLAALAAQGVEYTHASTVVPADSFPGLLALVTGGTPAVTGVYYDNTWDRSLAPPSGPCNATGAHVLYNEAVDMPRGQGIDPAKLPRDPVHGCRPVYPWQYLRVNTVFNVVRAGGGYTAWADKHPAYAIVQGPSGNGVNDIYTPEIGADGEGHPDTDAVTASIARTETYDTAKMHAVIHEVDGYRHDGHVRAPVPVLFGLNLQSVNVAQKLAGYQSADGTPTPSLDAALTHVDNLIGQLMGELARRHLDRSTLLIVTAKHGNGPIDPDQVRHISIGRLRAMIAAAADGEPAQLTADRSALIWLHDQRTTGTVARTLLADRQRLGIERVLWGRRLGLLFPSPSHDMRTPDLIVIPQPGVIYAKDGSTKRAEHGGFDMDDTHVALLVSGPMLPDPGRRLDMPVSTTDVAPTMLSALGFDPDALQAVREQQTPLLPGVAWSRLAARRGGSGR</sequence>
<evidence type="ECO:0000313" key="3">
    <source>
        <dbReference type="Proteomes" id="UP000321807"/>
    </source>
</evidence>
<protein>
    <submittedName>
        <fullName evidence="2">Alkaline phosphatase family protein</fullName>
    </submittedName>
</protein>
<evidence type="ECO:0000256" key="1">
    <source>
        <dbReference type="SAM" id="SignalP"/>
    </source>
</evidence>
<accession>A0A5B9DVP0</accession>
<dbReference type="Proteomes" id="UP000321807">
    <property type="component" value="Chromosome"/>
</dbReference>
<proteinExistence type="predicted"/>
<organism evidence="2 3">
    <name type="scientific">Rhodanobacter glycinis</name>
    <dbReference type="NCBI Taxonomy" id="582702"/>
    <lineage>
        <taxon>Bacteria</taxon>
        <taxon>Pseudomonadati</taxon>
        <taxon>Pseudomonadota</taxon>
        <taxon>Gammaproteobacteria</taxon>
        <taxon>Lysobacterales</taxon>
        <taxon>Rhodanobacteraceae</taxon>
        <taxon>Rhodanobacter</taxon>
    </lineage>
</organism>
<dbReference type="InterPro" id="IPR017850">
    <property type="entry name" value="Alkaline_phosphatase_core_sf"/>
</dbReference>
<dbReference type="GO" id="GO:0016787">
    <property type="term" value="F:hydrolase activity"/>
    <property type="evidence" value="ECO:0007669"/>
    <property type="project" value="UniProtKB-ARBA"/>
</dbReference>
<dbReference type="SUPFAM" id="SSF53649">
    <property type="entry name" value="Alkaline phosphatase-like"/>
    <property type="match status" value="1"/>
</dbReference>
<dbReference type="InterPro" id="IPR002591">
    <property type="entry name" value="Phosphodiest/P_Trfase"/>
</dbReference>
<dbReference type="AlphaFoldDB" id="A0A5B9DVP0"/>
<dbReference type="Pfam" id="PF01663">
    <property type="entry name" value="Phosphodiest"/>
    <property type="match status" value="1"/>
</dbReference>
<feature type="signal peptide" evidence="1">
    <location>
        <begin position="1"/>
        <end position="28"/>
    </location>
</feature>
<reference evidence="2 3" key="1">
    <citation type="submission" date="2019-08" db="EMBL/GenBank/DDBJ databases">
        <title>Complete genome sequence of Rhodanobacter glycinis strain T01E-68 isolated from tomato root.</title>
        <authorList>
            <person name="Weon H.-Y."/>
            <person name="Lee S.A."/>
        </authorList>
    </citation>
    <scope>NUCLEOTIDE SEQUENCE [LARGE SCALE GENOMIC DNA]</scope>
    <source>
        <strain evidence="2 3">T01E-68</strain>
    </source>
</reference>
<dbReference type="PANTHER" id="PTHR10151:SF120">
    <property type="entry name" value="BIS(5'-ADENOSYL)-TRIPHOSPHATASE"/>
    <property type="match status" value="1"/>
</dbReference>